<keyword evidence="3" id="KW-1185">Reference proteome</keyword>
<organism evidence="2 3">
    <name type="scientific">Faecalibacterium intestinale</name>
    <dbReference type="NCBI Taxonomy" id="3133155"/>
    <lineage>
        <taxon>Bacteria</taxon>
        <taxon>Bacillati</taxon>
        <taxon>Bacillota</taxon>
        <taxon>Clostridia</taxon>
        <taxon>Eubacteriales</taxon>
        <taxon>Oscillospiraceae</taxon>
        <taxon>Faecalibacterium</taxon>
    </lineage>
</organism>
<reference evidence="2 3" key="1">
    <citation type="submission" date="2024-03" db="EMBL/GenBank/DDBJ databases">
        <title>Human intestinal bacterial collection.</title>
        <authorList>
            <person name="Pauvert C."/>
            <person name="Hitch T.C.A."/>
            <person name="Clavel T."/>
        </authorList>
    </citation>
    <scope>NUCLEOTIDE SEQUENCE [LARGE SCALE GENOMIC DNA]</scope>
    <source>
        <strain evidence="2 3">CLA-AA-H281</strain>
    </source>
</reference>
<feature type="compositionally biased region" description="Basic and acidic residues" evidence="1">
    <location>
        <begin position="126"/>
        <end position="138"/>
    </location>
</feature>
<accession>A0ABV1C1Z2</accession>
<protein>
    <submittedName>
        <fullName evidence="2">Uncharacterized protein</fullName>
    </submittedName>
</protein>
<feature type="region of interest" description="Disordered" evidence="1">
    <location>
        <begin position="115"/>
        <end position="138"/>
    </location>
</feature>
<gene>
    <name evidence="2" type="ORF">WMO20_02385</name>
</gene>
<sequence length="138" mass="15914">MLYKMRKKEVFFVNEAQFFAPWRVVAEFADDSRLTFDGFTEEQARAAMEAAQNEHGDIAWWDHVTDVNYSDGQYYKTLRQPPTVHVVDFSGYDGPLDENGFPVGLPNEISEYMKQQGEPPTVPKIIFKENEPKEGNET</sequence>
<dbReference type="RefSeq" id="WP_349185720.1">
    <property type="nucleotide sequence ID" value="NZ_JBBMEN010000002.1"/>
</dbReference>
<evidence type="ECO:0000256" key="1">
    <source>
        <dbReference type="SAM" id="MobiDB-lite"/>
    </source>
</evidence>
<dbReference type="EMBL" id="JBBMEN010000002">
    <property type="protein sequence ID" value="MEQ2384788.1"/>
    <property type="molecule type" value="Genomic_DNA"/>
</dbReference>
<evidence type="ECO:0000313" key="2">
    <source>
        <dbReference type="EMBL" id="MEQ2384788.1"/>
    </source>
</evidence>
<name>A0ABV1C1Z2_9FIRM</name>
<proteinExistence type="predicted"/>
<dbReference type="Proteomes" id="UP001465119">
    <property type="component" value="Unassembled WGS sequence"/>
</dbReference>
<evidence type="ECO:0000313" key="3">
    <source>
        <dbReference type="Proteomes" id="UP001465119"/>
    </source>
</evidence>
<comment type="caution">
    <text evidence="2">The sequence shown here is derived from an EMBL/GenBank/DDBJ whole genome shotgun (WGS) entry which is preliminary data.</text>
</comment>